<dbReference type="Proteomes" id="UP000790787">
    <property type="component" value="Chromosome 4"/>
</dbReference>
<sequence length="229" mass="24895">MALPFVSCLFFVLISSATACDRCVHQSKVAYFSKASALQSGACGYGSSAIGFNGGRLAAAVPSIYKEGARCGACYQIRCKNSNLCSKEGTTVTVTDQNTNNQTDFVVSSRTFSAMANQGKAQDLLELGIVHVEYKRVPCDFKNKNLAIRVEQSSKRPNYLAITLLYQGGQTEIVGVDVAQPDPEYDKIMLRTDDQRGYIDNESCGGVLTKKENEGGDNTRIERGQQICL</sequence>
<proteinExistence type="predicted"/>
<evidence type="ECO:0000313" key="2">
    <source>
        <dbReference type="RefSeq" id="XP_075108499.1"/>
    </source>
</evidence>
<evidence type="ECO:0000313" key="1">
    <source>
        <dbReference type="Proteomes" id="UP000790787"/>
    </source>
</evidence>
<gene>
    <name evidence="2" type="primary">LOC107821371</name>
</gene>
<reference evidence="2" key="2">
    <citation type="submission" date="2025-08" db="UniProtKB">
        <authorList>
            <consortium name="RefSeq"/>
        </authorList>
    </citation>
    <scope>IDENTIFICATION</scope>
    <source>
        <tissue evidence="2">Leaf</tissue>
    </source>
</reference>
<reference evidence="1" key="1">
    <citation type="journal article" date="2014" name="Nat. Commun.">
        <title>The tobacco genome sequence and its comparison with those of tomato and potato.</title>
        <authorList>
            <person name="Sierro N."/>
            <person name="Battey J.N."/>
            <person name="Ouadi S."/>
            <person name="Bakaher N."/>
            <person name="Bovet L."/>
            <person name="Willig A."/>
            <person name="Goepfert S."/>
            <person name="Peitsch M.C."/>
            <person name="Ivanov N.V."/>
        </authorList>
    </citation>
    <scope>NUCLEOTIDE SEQUENCE [LARGE SCALE GENOMIC DNA]</scope>
</reference>
<dbReference type="RefSeq" id="XP_075108499.1">
    <property type="nucleotide sequence ID" value="XM_075252398.1"/>
</dbReference>
<protein>
    <submittedName>
        <fullName evidence="2">Expansin-like A1 isoform X1</fullName>
    </submittedName>
</protein>
<accession>A0AC58UGY9</accession>
<organism evidence="1 2">
    <name type="scientific">Nicotiana tabacum</name>
    <name type="common">Common tobacco</name>
    <dbReference type="NCBI Taxonomy" id="4097"/>
    <lineage>
        <taxon>Eukaryota</taxon>
        <taxon>Viridiplantae</taxon>
        <taxon>Streptophyta</taxon>
        <taxon>Embryophyta</taxon>
        <taxon>Tracheophyta</taxon>
        <taxon>Spermatophyta</taxon>
        <taxon>Magnoliopsida</taxon>
        <taxon>eudicotyledons</taxon>
        <taxon>Gunneridae</taxon>
        <taxon>Pentapetalae</taxon>
        <taxon>asterids</taxon>
        <taxon>lamiids</taxon>
        <taxon>Solanales</taxon>
        <taxon>Solanaceae</taxon>
        <taxon>Nicotianoideae</taxon>
        <taxon>Nicotianeae</taxon>
        <taxon>Nicotiana</taxon>
    </lineage>
</organism>
<keyword evidence="1" id="KW-1185">Reference proteome</keyword>
<name>A0AC58UGY9_TOBAC</name>